<dbReference type="EMBL" id="HBUE01010750">
    <property type="protein sequence ID" value="CAG6448315.1"/>
    <property type="molecule type" value="Transcribed_RNA"/>
</dbReference>
<reference evidence="2" key="1">
    <citation type="submission" date="2021-05" db="EMBL/GenBank/DDBJ databases">
        <authorList>
            <person name="Alioto T."/>
            <person name="Alioto T."/>
            <person name="Gomez Garrido J."/>
        </authorList>
    </citation>
    <scope>NUCLEOTIDE SEQUENCE</scope>
</reference>
<feature type="compositionally biased region" description="Basic and acidic residues" evidence="1">
    <location>
        <begin position="40"/>
        <end position="69"/>
    </location>
</feature>
<accession>A0A8D8A1P8</accession>
<name>A0A8D8A1P8_CULPI</name>
<dbReference type="EMBL" id="HBUE01010746">
    <property type="protein sequence ID" value="CAG6448310.1"/>
    <property type="molecule type" value="Transcribed_RNA"/>
</dbReference>
<feature type="compositionally biased region" description="Basic residues" evidence="1">
    <location>
        <begin position="138"/>
        <end position="155"/>
    </location>
</feature>
<evidence type="ECO:0000313" key="2">
    <source>
        <dbReference type="EMBL" id="CAG6448310.1"/>
    </source>
</evidence>
<organism evidence="2">
    <name type="scientific">Culex pipiens</name>
    <name type="common">House mosquito</name>
    <dbReference type="NCBI Taxonomy" id="7175"/>
    <lineage>
        <taxon>Eukaryota</taxon>
        <taxon>Metazoa</taxon>
        <taxon>Ecdysozoa</taxon>
        <taxon>Arthropoda</taxon>
        <taxon>Hexapoda</taxon>
        <taxon>Insecta</taxon>
        <taxon>Pterygota</taxon>
        <taxon>Neoptera</taxon>
        <taxon>Endopterygota</taxon>
        <taxon>Diptera</taxon>
        <taxon>Nematocera</taxon>
        <taxon>Culicoidea</taxon>
        <taxon>Culicidae</taxon>
        <taxon>Culicinae</taxon>
        <taxon>Culicini</taxon>
        <taxon>Culex</taxon>
        <taxon>Culex</taxon>
    </lineage>
</organism>
<proteinExistence type="predicted"/>
<dbReference type="EMBL" id="HBUE01164208">
    <property type="protein sequence ID" value="CAG6511771.1"/>
    <property type="molecule type" value="Transcribed_RNA"/>
</dbReference>
<sequence>MEDPEHLAATSLARGHLPPGRSLQDLRGTPGTSLGPNRSGRLDPPEPLHRPPAERFRTGPQRVLRDLLHDPLPPDNRDTQRQGLPGRLHRRGVCPTLLRQHDRGQAGQTARHGGGPAPHIRNDLPQAKANLPPQIPKIRARTGTRRPSPPRRHLLRAGLLRAQHRQRRPLDPRTRGNHPPARRTHRQEPGPQNVRRDRRRAHLPRVPRHRNAPPQRGHRRVGAPHPRRPPSPPQSSRLYPERPAGGDGRAARATGGTLRPVRGLADGANSQSGRDARPAEADDGGGEEFECARVAKRAAGDFGREFLAADVSGACGETVRGQFEGGGRRRGAVQGPVWDVEVCEEWWQVGCGRGRGGGRWRDARVCGGE</sequence>
<feature type="compositionally biased region" description="Basic residues" evidence="1">
    <location>
        <begin position="196"/>
        <end position="228"/>
    </location>
</feature>
<protein>
    <submittedName>
        <fullName evidence="2">(northern house mosquito) hypothetical protein</fullName>
    </submittedName>
</protein>
<dbReference type="AlphaFoldDB" id="A0A8D8A1P8"/>
<feature type="region of interest" description="Disordered" evidence="1">
    <location>
        <begin position="1"/>
        <end position="287"/>
    </location>
</feature>
<feature type="compositionally biased region" description="Low complexity" evidence="1">
    <location>
        <begin position="251"/>
        <end position="260"/>
    </location>
</feature>
<dbReference type="EMBL" id="HBUE01269471">
    <property type="protein sequence ID" value="CAG6563206.1"/>
    <property type="molecule type" value="Transcribed_RNA"/>
</dbReference>
<dbReference type="EMBL" id="HBUE01010749">
    <property type="protein sequence ID" value="CAG6448313.1"/>
    <property type="molecule type" value="Transcribed_RNA"/>
</dbReference>
<evidence type="ECO:0000256" key="1">
    <source>
        <dbReference type="SAM" id="MobiDB-lite"/>
    </source>
</evidence>